<gene>
    <name evidence="2" type="ORF">NCTC11214_02199</name>
</gene>
<dbReference type="InterPro" id="IPR008964">
    <property type="entry name" value="Invasin/intimin_cell_adhesion"/>
</dbReference>
<dbReference type="SUPFAM" id="SSF49373">
    <property type="entry name" value="Invasin/intimin cell-adhesion fragments"/>
    <property type="match status" value="1"/>
</dbReference>
<dbReference type="Pfam" id="PF02368">
    <property type="entry name" value="Big_2"/>
    <property type="match status" value="1"/>
</dbReference>
<dbReference type="EMBL" id="LR134117">
    <property type="protein sequence ID" value="VDZ56716.1"/>
    <property type="molecule type" value="Genomic_DNA"/>
</dbReference>
<accession>A0A3S4FMP1</accession>
<evidence type="ECO:0000259" key="1">
    <source>
        <dbReference type="SMART" id="SM00635"/>
    </source>
</evidence>
<name>A0A3S4FMP1_SEROD</name>
<protein>
    <submittedName>
        <fullName evidence="2">Bacterial Ig-like domain (Group 2)</fullName>
    </submittedName>
</protein>
<dbReference type="Gene3D" id="2.60.40.1080">
    <property type="match status" value="1"/>
</dbReference>
<dbReference type="SMART" id="SM00635">
    <property type="entry name" value="BID_2"/>
    <property type="match status" value="1"/>
</dbReference>
<dbReference type="InterPro" id="IPR003343">
    <property type="entry name" value="Big_2"/>
</dbReference>
<dbReference type="KEGG" id="sof:NCTC11214_02199"/>
<organism evidence="2 3">
    <name type="scientific">Serratia odorifera</name>
    <dbReference type="NCBI Taxonomy" id="618"/>
    <lineage>
        <taxon>Bacteria</taxon>
        <taxon>Pseudomonadati</taxon>
        <taxon>Pseudomonadota</taxon>
        <taxon>Gammaproteobacteria</taxon>
        <taxon>Enterobacterales</taxon>
        <taxon>Yersiniaceae</taxon>
        <taxon>Serratia</taxon>
    </lineage>
</organism>
<feature type="domain" description="BIG2" evidence="1">
    <location>
        <begin position="162"/>
        <end position="242"/>
    </location>
</feature>
<dbReference type="AlphaFoldDB" id="A0A3S4FMP1"/>
<dbReference type="InterPro" id="IPR032494">
    <property type="entry name" value="Phage_TTP_N"/>
</dbReference>
<evidence type="ECO:0000313" key="3">
    <source>
        <dbReference type="Proteomes" id="UP000281391"/>
    </source>
</evidence>
<sequence length="246" mass="25614">MAKTPNPLAPVKGAGTTFWLYTGNGDPYSNPLSDDGWTRLAKIKELQPGEITADSYDDSYLDDEDADWNATAQGAKSAGEANLTLAWKPGETGQQGLVAWFHSGEVRGYKVKYPNGAVDVFKGWISSLGKTVTAKEVITRSIKVTNTGRPYIAEDGDSPVVPVTDVTVAPTTANVAVGATVDLTFNVLPTNATDAGLRVSTSAPATATVTQNGNVAKVKGVKAGSVDIIGMTNDGLLVAIAKITVA</sequence>
<dbReference type="Pfam" id="PF16461">
    <property type="entry name" value="Phage_TTP_12"/>
    <property type="match status" value="1"/>
</dbReference>
<proteinExistence type="predicted"/>
<dbReference type="RefSeq" id="WP_004957954.1">
    <property type="nucleotide sequence ID" value="NZ_LR134117.1"/>
</dbReference>
<dbReference type="Gene3D" id="4.10.410.40">
    <property type="match status" value="1"/>
</dbReference>
<reference evidence="2 3" key="1">
    <citation type="submission" date="2018-12" db="EMBL/GenBank/DDBJ databases">
        <authorList>
            <consortium name="Pathogen Informatics"/>
        </authorList>
    </citation>
    <scope>NUCLEOTIDE SEQUENCE [LARGE SCALE GENOMIC DNA]</scope>
    <source>
        <strain evidence="2 3">NCTC11214</strain>
    </source>
</reference>
<evidence type="ECO:0000313" key="2">
    <source>
        <dbReference type="EMBL" id="VDZ56716.1"/>
    </source>
</evidence>
<dbReference type="Proteomes" id="UP000281391">
    <property type="component" value="Chromosome"/>
</dbReference>